<sequence length="141" mass="15731">MTPRRIVLDANILVRAVLGKRVRELIGQYGAEVAFFVPVVAFEEAERHLPAIAAKRDRNPEALIASLERLRAVVETVDENVITPLRDIALPRIGSRDPMDWPIVATALALDCPIWTEDRDFFGSGVATWTSAHVEIYLRGD</sequence>
<protein>
    <submittedName>
        <fullName evidence="6">PIN domain-containing protein</fullName>
    </submittedName>
</protein>
<dbReference type="EMBL" id="JBHTLY010000002">
    <property type="protein sequence ID" value="MFD1201595.1"/>
    <property type="molecule type" value="Genomic_DNA"/>
</dbReference>
<name>A0ABW3TLN2_9MICO</name>
<keyword evidence="3" id="KW-0378">Hydrolase</keyword>
<accession>A0ABW3TLN2</accession>
<evidence type="ECO:0000256" key="4">
    <source>
        <dbReference type="ARBA" id="ARBA00022842"/>
    </source>
</evidence>
<evidence type="ECO:0000259" key="5">
    <source>
        <dbReference type="Pfam" id="PF10130"/>
    </source>
</evidence>
<organism evidence="6 7">
    <name type="scientific">Leucobacter albus</name>
    <dbReference type="NCBI Taxonomy" id="272210"/>
    <lineage>
        <taxon>Bacteria</taxon>
        <taxon>Bacillati</taxon>
        <taxon>Actinomycetota</taxon>
        <taxon>Actinomycetes</taxon>
        <taxon>Micrococcales</taxon>
        <taxon>Microbacteriaceae</taxon>
        <taxon>Leucobacter</taxon>
    </lineage>
</organism>
<feature type="domain" description="PIN" evidence="5">
    <location>
        <begin position="7"/>
        <end position="138"/>
    </location>
</feature>
<keyword evidence="2" id="KW-0479">Metal-binding</keyword>
<proteinExistence type="predicted"/>
<evidence type="ECO:0000256" key="1">
    <source>
        <dbReference type="ARBA" id="ARBA00022722"/>
    </source>
</evidence>
<dbReference type="Pfam" id="PF10130">
    <property type="entry name" value="PIN_2"/>
    <property type="match status" value="1"/>
</dbReference>
<dbReference type="CDD" id="cd09854">
    <property type="entry name" value="PIN_VapC-like"/>
    <property type="match status" value="1"/>
</dbReference>
<dbReference type="SUPFAM" id="SSF88723">
    <property type="entry name" value="PIN domain-like"/>
    <property type="match status" value="1"/>
</dbReference>
<dbReference type="Proteomes" id="UP001597181">
    <property type="component" value="Unassembled WGS sequence"/>
</dbReference>
<comment type="caution">
    <text evidence="6">The sequence shown here is derived from an EMBL/GenBank/DDBJ whole genome shotgun (WGS) entry which is preliminary data.</text>
</comment>
<evidence type="ECO:0000313" key="7">
    <source>
        <dbReference type="Proteomes" id="UP001597181"/>
    </source>
</evidence>
<reference evidence="7" key="1">
    <citation type="journal article" date="2019" name="Int. J. Syst. Evol. Microbiol.">
        <title>The Global Catalogue of Microorganisms (GCM) 10K type strain sequencing project: providing services to taxonomists for standard genome sequencing and annotation.</title>
        <authorList>
            <consortium name="The Broad Institute Genomics Platform"/>
            <consortium name="The Broad Institute Genome Sequencing Center for Infectious Disease"/>
            <person name="Wu L."/>
            <person name="Ma J."/>
        </authorList>
    </citation>
    <scope>NUCLEOTIDE SEQUENCE [LARGE SCALE GENOMIC DNA]</scope>
    <source>
        <strain evidence="7">CCUG 50213</strain>
    </source>
</reference>
<dbReference type="Gene3D" id="3.40.50.1010">
    <property type="entry name" value="5'-nuclease"/>
    <property type="match status" value="1"/>
</dbReference>
<dbReference type="InterPro" id="IPR002716">
    <property type="entry name" value="PIN_dom"/>
</dbReference>
<evidence type="ECO:0000256" key="3">
    <source>
        <dbReference type="ARBA" id="ARBA00022801"/>
    </source>
</evidence>
<keyword evidence="7" id="KW-1185">Reference proteome</keyword>
<dbReference type="RefSeq" id="WP_343957929.1">
    <property type="nucleotide sequence ID" value="NZ_BAAAKZ010000002.1"/>
</dbReference>
<evidence type="ECO:0000256" key="2">
    <source>
        <dbReference type="ARBA" id="ARBA00022723"/>
    </source>
</evidence>
<keyword evidence="4" id="KW-0460">Magnesium</keyword>
<gene>
    <name evidence="6" type="ORF">ACFQ3U_06805</name>
</gene>
<dbReference type="InterPro" id="IPR029060">
    <property type="entry name" value="PIN-like_dom_sf"/>
</dbReference>
<evidence type="ECO:0000313" key="6">
    <source>
        <dbReference type="EMBL" id="MFD1201595.1"/>
    </source>
</evidence>
<keyword evidence="1" id="KW-0540">Nuclease</keyword>